<comment type="caution">
    <text evidence="1">The sequence shown here is derived from an EMBL/GenBank/DDBJ whole genome shotgun (WGS) entry which is preliminary data.</text>
</comment>
<dbReference type="Gene3D" id="2.30.110.10">
    <property type="entry name" value="Electron Transport, Fmn-binding Protein, Chain A"/>
    <property type="match status" value="1"/>
</dbReference>
<proteinExistence type="predicted"/>
<gene>
    <name evidence="1" type="ORF">GCM10025868_23850</name>
</gene>
<evidence type="ECO:0000313" key="1">
    <source>
        <dbReference type="EMBL" id="GMA87135.1"/>
    </source>
</evidence>
<dbReference type="EMBL" id="BSUZ01000001">
    <property type="protein sequence ID" value="GMA87135.1"/>
    <property type="molecule type" value="Genomic_DNA"/>
</dbReference>
<dbReference type="InterPro" id="IPR012349">
    <property type="entry name" value="Split_barrel_FMN-bd"/>
</dbReference>
<sequence length="55" mass="6236">MAHDPHDATVDALVEHFRVANGEHDDWDAFRAAMVRDQRLLLTFTVTHAYGWTAG</sequence>
<reference evidence="2" key="1">
    <citation type="journal article" date="2019" name="Int. J. Syst. Evol. Microbiol.">
        <title>The Global Catalogue of Microorganisms (GCM) 10K type strain sequencing project: providing services to taxonomists for standard genome sequencing and annotation.</title>
        <authorList>
            <consortium name="The Broad Institute Genomics Platform"/>
            <consortium name="The Broad Institute Genome Sequencing Center for Infectious Disease"/>
            <person name="Wu L."/>
            <person name="Ma J."/>
        </authorList>
    </citation>
    <scope>NUCLEOTIDE SEQUENCE [LARGE SCALE GENOMIC DNA]</scope>
    <source>
        <strain evidence="2">NBRC 108730</strain>
    </source>
</reference>
<accession>A0ABQ6JG04</accession>
<dbReference type="Proteomes" id="UP001157017">
    <property type="component" value="Unassembled WGS sequence"/>
</dbReference>
<organism evidence="1 2">
    <name type="scientific">Angustibacter aerolatus</name>
    <dbReference type="NCBI Taxonomy" id="1162965"/>
    <lineage>
        <taxon>Bacteria</taxon>
        <taxon>Bacillati</taxon>
        <taxon>Actinomycetota</taxon>
        <taxon>Actinomycetes</taxon>
        <taxon>Kineosporiales</taxon>
        <taxon>Kineosporiaceae</taxon>
    </lineage>
</organism>
<keyword evidence="2" id="KW-1185">Reference proteome</keyword>
<protein>
    <submittedName>
        <fullName evidence="1">Uncharacterized protein</fullName>
    </submittedName>
</protein>
<evidence type="ECO:0000313" key="2">
    <source>
        <dbReference type="Proteomes" id="UP001157017"/>
    </source>
</evidence>
<name>A0ABQ6JG04_9ACTN</name>